<dbReference type="AlphaFoldDB" id="A0A8H3FST9"/>
<accession>A0A8H3FST9</accession>
<evidence type="ECO:0000313" key="2">
    <source>
        <dbReference type="Proteomes" id="UP000664203"/>
    </source>
</evidence>
<dbReference type="Proteomes" id="UP000664203">
    <property type="component" value="Unassembled WGS sequence"/>
</dbReference>
<evidence type="ECO:0000313" key="1">
    <source>
        <dbReference type="EMBL" id="CAF9928694.1"/>
    </source>
</evidence>
<proteinExistence type="predicted"/>
<comment type="caution">
    <text evidence="1">The sequence shown here is derived from an EMBL/GenBank/DDBJ whole genome shotgun (WGS) entry which is preliminary data.</text>
</comment>
<keyword evidence="2" id="KW-1185">Reference proteome</keyword>
<protein>
    <submittedName>
        <fullName evidence="1">Uncharacterized protein</fullName>
    </submittedName>
</protein>
<name>A0A8H3FST9_9LECA</name>
<organism evidence="1 2">
    <name type="scientific">Alectoria fallacina</name>
    <dbReference type="NCBI Taxonomy" id="1903189"/>
    <lineage>
        <taxon>Eukaryota</taxon>
        <taxon>Fungi</taxon>
        <taxon>Dikarya</taxon>
        <taxon>Ascomycota</taxon>
        <taxon>Pezizomycotina</taxon>
        <taxon>Lecanoromycetes</taxon>
        <taxon>OSLEUM clade</taxon>
        <taxon>Lecanoromycetidae</taxon>
        <taxon>Lecanorales</taxon>
        <taxon>Lecanorineae</taxon>
        <taxon>Parmeliaceae</taxon>
        <taxon>Alectoria</taxon>
    </lineage>
</organism>
<dbReference type="EMBL" id="CAJPDR010000255">
    <property type="protein sequence ID" value="CAF9928694.1"/>
    <property type="molecule type" value="Genomic_DNA"/>
</dbReference>
<gene>
    <name evidence="1" type="ORF">ALECFALPRED_004115</name>
</gene>
<reference evidence="1" key="1">
    <citation type="submission" date="2021-03" db="EMBL/GenBank/DDBJ databases">
        <authorList>
            <person name="Tagirdzhanova G."/>
        </authorList>
    </citation>
    <scope>NUCLEOTIDE SEQUENCE</scope>
</reference>
<sequence length="126" mass="14386">MFLRFEDSTSLRILIGAVQFAKQRFQGAMPGPEQQFLEQSGVEPGVTALGKHDQDWEAVKAQDRDFWNDPQRHVAHDTWKQHLAEVIWPEKLAPILEDTKLDKLAVKVWSRKCAAGCCYMDMKACA</sequence>
<dbReference type="OrthoDB" id="62952at2759"/>